<evidence type="ECO:0000256" key="10">
    <source>
        <dbReference type="ARBA" id="ARBA00022840"/>
    </source>
</evidence>
<evidence type="ECO:0000313" key="18">
    <source>
        <dbReference type="EMBL" id="OIJ12540.1"/>
    </source>
</evidence>
<evidence type="ECO:0000256" key="7">
    <source>
        <dbReference type="ARBA" id="ARBA00022692"/>
    </source>
</evidence>
<dbReference type="OrthoDB" id="9760839at2"/>
<evidence type="ECO:0000256" key="2">
    <source>
        <dbReference type="ARBA" id="ARBA00004651"/>
    </source>
</evidence>
<name>A0A1S2LK19_9BACI</name>
<evidence type="ECO:0000256" key="15">
    <source>
        <dbReference type="SAM" id="Phobius"/>
    </source>
</evidence>
<dbReference type="PROSITE" id="PS50885">
    <property type="entry name" value="HAMP"/>
    <property type="match status" value="1"/>
</dbReference>
<dbReference type="SUPFAM" id="SSF158472">
    <property type="entry name" value="HAMP domain-like"/>
    <property type="match status" value="1"/>
</dbReference>
<dbReference type="InterPro" id="IPR003660">
    <property type="entry name" value="HAMP_dom"/>
</dbReference>
<dbReference type="GO" id="GO:0046983">
    <property type="term" value="F:protein dimerization activity"/>
    <property type="evidence" value="ECO:0007669"/>
    <property type="project" value="InterPro"/>
</dbReference>
<keyword evidence="7 15" id="KW-0812">Transmembrane</keyword>
<keyword evidence="13 15" id="KW-0472">Membrane</keyword>
<evidence type="ECO:0000256" key="8">
    <source>
        <dbReference type="ARBA" id="ARBA00022741"/>
    </source>
</evidence>
<keyword evidence="5" id="KW-0597">Phosphoprotein</keyword>
<feature type="domain" description="HAMP" evidence="17">
    <location>
        <begin position="197"/>
        <end position="249"/>
    </location>
</feature>
<dbReference type="Pfam" id="PF17203">
    <property type="entry name" value="sCache_3_2"/>
    <property type="match status" value="1"/>
</dbReference>
<evidence type="ECO:0000256" key="6">
    <source>
        <dbReference type="ARBA" id="ARBA00022679"/>
    </source>
</evidence>
<evidence type="ECO:0000259" key="17">
    <source>
        <dbReference type="PROSITE" id="PS50885"/>
    </source>
</evidence>
<evidence type="ECO:0000256" key="12">
    <source>
        <dbReference type="ARBA" id="ARBA00023012"/>
    </source>
</evidence>
<feature type="transmembrane region" description="Helical" evidence="15">
    <location>
        <begin position="178"/>
        <end position="199"/>
    </location>
</feature>
<evidence type="ECO:0000256" key="13">
    <source>
        <dbReference type="ARBA" id="ARBA00023136"/>
    </source>
</evidence>
<evidence type="ECO:0000256" key="9">
    <source>
        <dbReference type="ARBA" id="ARBA00022777"/>
    </source>
</evidence>
<keyword evidence="12" id="KW-0902">Two-component regulatory system</keyword>
<dbReference type="CDD" id="cd06225">
    <property type="entry name" value="HAMP"/>
    <property type="match status" value="1"/>
</dbReference>
<feature type="coiled-coil region" evidence="14">
    <location>
        <begin position="237"/>
        <end position="264"/>
    </location>
</feature>
<dbReference type="InterPro" id="IPR036890">
    <property type="entry name" value="HATPase_C_sf"/>
</dbReference>
<organism evidence="18 19">
    <name type="scientific">Anaerobacillus alkalilacustris</name>
    <dbReference type="NCBI Taxonomy" id="393763"/>
    <lineage>
        <taxon>Bacteria</taxon>
        <taxon>Bacillati</taxon>
        <taxon>Bacillota</taxon>
        <taxon>Bacilli</taxon>
        <taxon>Bacillales</taxon>
        <taxon>Bacillaceae</taxon>
        <taxon>Anaerobacillus</taxon>
    </lineage>
</organism>
<dbReference type="Pfam" id="PF02518">
    <property type="entry name" value="HATPase_c"/>
    <property type="match status" value="1"/>
</dbReference>
<dbReference type="PANTHER" id="PTHR24421:SF10">
    <property type="entry name" value="NITRATE_NITRITE SENSOR PROTEIN NARQ"/>
    <property type="match status" value="1"/>
</dbReference>
<dbReference type="AlphaFoldDB" id="A0A1S2LK19"/>
<keyword evidence="11 15" id="KW-1133">Transmembrane helix</keyword>
<sequence length="632" mass="72072">MWRNVKVPSFMTSCSIHVKIYGMVFAIIFLITIISLIGVRISITETLTQQLDERVKSIGSDVASKSSDLLLTNNIYALQKLVNDTIQNNRDIEYVFILNENGRTVVHSYEDVYISTELLHVNEVDKDDLHNLVMFDTEKGIIRDVAVPIVKGFGGTARVGLRSDSLDQALQDVTQQMFVTMLIVLMLSLLIVLGLTRVITYPITQLVNLTKQVAKGDFSSRIHNFSNDEIGKLTHSFNSMLENLEKARNEKEKYYKEVLTRNRELTLLNNISANIKTVEELRNVLEKFVENLVSELSLNSALIQIKVDNNYETFFNSKENCLVEFELLNKQNSHCLCTSTEKKVNNSLPLIVKEQNVGKIEICSLKELDPYSVKIIKSICNQLSVTIENIQLWQELRKKEKVRQMLLGKVMTVQEEERKRIARELHDETSHSLSSILLGLKVLQEVDDENQRQREITKLRNLAHQTIEEVHDLAWQLRPSILDKFGLKVAIERYTDEFKKKYPVEFDLILKGIEKERLRPEVETAIFRVVQESLTNILKYANATSVSVIIMKNGQMISVIIEDDGIGFQVEEVLNKDPSKYNLGIRGMQERVSLIGGTFNIESEIDEGTAVMVKIPLKDGGGEILDNQNHAS</sequence>
<keyword evidence="4" id="KW-1003">Cell membrane</keyword>
<keyword evidence="9" id="KW-0418">Kinase</keyword>
<dbReference type="SMART" id="SM00387">
    <property type="entry name" value="HATPase_c"/>
    <property type="match status" value="1"/>
</dbReference>
<feature type="domain" description="Histidine kinase" evidence="16">
    <location>
        <begin position="428"/>
        <end position="619"/>
    </location>
</feature>
<dbReference type="InterPro" id="IPR011712">
    <property type="entry name" value="Sig_transdc_His_kin_sub3_dim/P"/>
</dbReference>
<comment type="subcellular location">
    <subcellularLocation>
        <location evidence="2">Cell membrane</location>
        <topology evidence="2">Multi-pass membrane protein</topology>
    </subcellularLocation>
</comment>
<evidence type="ECO:0000259" key="16">
    <source>
        <dbReference type="PROSITE" id="PS50109"/>
    </source>
</evidence>
<dbReference type="SMART" id="SM00304">
    <property type="entry name" value="HAMP"/>
    <property type="match status" value="1"/>
</dbReference>
<dbReference type="RefSeq" id="WP_071310218.1">
    <property type="nucleotide sequence ID" value="NZ_MLQR01000031.1"/>
</dbReference>
<evidence type="ECO:0000256" key="5">
    <source>
        <dbReference type="ARBA" id="ARBA00022553"/>
    </source>
</evidence>
<dbReference type="Proteomes" id="UP000179524">
    <property type="component" value="Unassembled WGS sequence"/>
</dbReference>
<keyword evidence="8" id="KW-0547">Nucleotide-binding</keyword>
<keyword evidence="10" id="KW-0067">ATP-binding</keyword>
<feature type="transmembrane region" description="Helical" evidence="15">
    <location>
        <begin position="20"/>
        <end position="39"/>
    </location>
</feature>
<dbReference type="SUPFAM" id="SSF55781">
    <property type="entry name" value="GAF domain-like"/>
    <property type="match status" value="1"/>
</dbReference>
<dbReference type="PROSITE" id="PS50109">
    <property type="entry name" value="HIS_KIN"/>
    <property type="match status" value="1"/>
</dbReference>
<keyword evidence="6" id="KW-0808">Transferase</keyword>
<accession>A0A1S2LK19</accession>
<evidence type="ECO:0000256" key="4">
    <source>
        <dbReference type="ARBA" id="ARBA00022475"/>
    </source>
</evidence>
<keyword evidence="14" id="KW-0175">Coiled coil</keyword>
<comment type="catalytic activity">
    <reaction evidence="1">
        <text>ATP + protein L-histidine = ADP + protein N-phospho-L-histidine.</text>
        <dbReference type="EC" id="2.7.13.3"/>
    </reaction>
</comment>
<reference evidence="18 19" key="1">
    <citation type="submission" date="2016-10" db="EMBL/GenBank/DDBJ databases">
        <title>Draft genome sequences of four alkaliphilic bacteria belonging to the Anaerobacillus genus.</title>
        <authorList>
            <person name="Bassil N.M."/>
            <person name="Lloyd J.R."/>
        </authorList>
    </citation>
    <scope>NUCLEOTIDE SEQUENCE [LARGE SCALE GENOMIC DNA]</scope>
    <source>
        <strain evidence="18 19">DSM 18345</strain>
    </source>
</reference>
<evidence type="ECO:0000313" key="19">
    <source>
        <dbReference type="Proteomes" id="UP000179524"/>
    </source>
</evidence>
<keyword evidence="19" id="KW-1185">Reference proteome</keyword>
<dbReference type="GO" id="GO:0005886">
    <property type="term" value="C:plasma membrane"/>
    <property type="evidence" value="ECO:0007669"/>
    <property type="project" value="UniProtKB-SubCell"/>
</dbReference>
<dbReference type="Gene3D" id="6.10.340.10">
    <property type="match status" value="1"/>
</dbReference>
<evidence type="ECO:0000256" key="1">
    <source>
        <dbReference type="ARBA" id="ARBA00000085"/>
    </source>
</evidence>
<dbReference type="EMBL" id="MLQR01000031">
    <property type="protein sequence ID" value="OIJ12540.1"/>
    <property type="molecule type" value="Genomic_DNA"/>
</dbReference>
<dbReference type="InterPro" id="IPR033463">
    <property type="entry name" value="sCache_3"/>
</dbReference>
<dbReference type="GO" id="GO:0005524">
    <property type="term" value="F:ATP binding"/>
    <property type="evidence" value="ECO:0007669"/>
    <property type="project" value="UniProtKB-KW"/>
</dbReference>
<dbReference type="Pfam" id="PF07730">
    <property type="entry name" value="HisKA_3"/>
    <property type="match status" value="1"/>
</dbReference>
<dbReference type="Gene3D" id="3.30.565.10">
    <property type="entry name" value="Histidine kinase-like ATPase, C-terminal domain"/>
    <property type="match status" value="1"/>
</dbReference>
<dbReference type="Pfam" id="PF00672">
    <property type="entry name" value="HAMP"/>
    <property type="match status" value="1"/>
</dbReference>
<proteinExistence type="predicted"/>
<gene>
    <name evidence="18" type="ORF">BKP37_14025</name>
</gene>
<dbReference type="CDD" id="cd16917">
    <property type="entry name" value="HATPase_UhpB-NarQ-NarX-like"/>
    <property type="match status" value="1"/>
</dbReference>
<protein>
    <recommendedName>
        <fullName evidence="3">histidine kinase</fullName>
        <ecNumber evidence="3">2.7.13.3</ecNumber>
    </recommendedName>
</protein>
<dbReference type="PANTHER" id="PTHR24421">
    <property type="entry name" value="NITRATE/NITRITE SENSOR PROTEIN NARX-RELATED"/>
    <property type="match status" value="1"/>
</dbReference>
<dbReference type="Gene3D" id="1.20.5.1930">
    <property type="match status" value="1"/>
</dbReference>
<evidence type="ECO:0000256" key="11">
    <source>
        <dbReference type="ARBA" id="ARBA00022989"/>
    </source>
</evidence>
<dbReference type="EC" id="2.7.13.3" evidence="3"/>
<evidence type="ECO:0000256" key="14">
    <source>
        <dbReference type="SAM" id="Coils"/>
    </source>
</evidence>
<dbReference type="InterPro" id="IPR005467">
    <property type="entry name" value="His_kinase_dom"/>
</dbReference>
<evidence type="ECO:0000256" key="3">
    <source>
        <dbReference type="ARBA" id="ARBA00012438"/>
    </source>
</evidence>
<dbReference type="InterPro" id="IPR003594">
    <property type="entry name" value="HATPase_dom"/>
</dbReference>
<dbReference type="SUPFAM" id="SSF55874">
    <property type="entry name" value="ATPase domain of HSP90 chaperone/DNA topoisomerase II/histidine kinase"/>
    <property type="match status" value="1"/>
</dbReference>
<comment type="caution">
    <text evidence="18">The sequence shown here is derived from an EMBL/GenBank/DDBJ whole genome shotgun (WGS) entry which is preliminary data.</text>
</comment>
<dbReference type="InterPro" id="IPR050482">
    <property type="entry name" value="Sensor_HK_TwoCompSys"/>
</dbReference>
<dbReference type="GO" id="GO:0000155">
    <property type="term" value="F:phosphorelay sensor kinase activity"/>
    <property type="evidence" value="ECO:0007669"/>
    <property type="project" value="InterPro"/>
</dbReference>